<dbReference type="EC" id="2.1.2.2" evidence="4"/>
<feature type="binding site" evidence="4">
    <location>
        <begin position="12"/>
        <end position="14"/>
    </location>
    <ligand>
        <name>N(1)-(5-phospho-beta-D-ribosyl)glycinamide</name>
        <dbReference type="ChEBI" id="CHEBI:143788"/>
    </ligand>
</feature>
<organism evidence="6">
    <name type="scientific">uncultured Anaerotruncus sp</name>
    <dbReference type="NCBI Taxonomy" id="905011"/>
    <lineage>
        <taxon>Bacteria</taxon>
        <taxon>Bacillati</taxon>
        <taxon>Bacillota</taxon>
        <taxon>Clostridia</taxon>
        <taxon>Eubacteriales</taxon>
        <taxon>Oscillospiraceae</taxon>
        <taxon>Anaerotruncus</taxon>
        <taxon>environmental samples</taxon>
    </lineage>
</organism>
<dbReference type="GO" id="GO:0005829">
    <property type="term" value="C:cytosol"/>
    <property type="evidence" value="ECO:0007669"/>
    <property type="project" value="TreeGrafter"/>
</dbReference>
<dbReference type="AlphaFoldDB" id="A0A6N2SLK6"/>
<dbReference type="SUPFAM" id="SSF53328">
    <property type="entry name" value="Formyltransferase"/>
    <property type="match status" value="1"/>
</dbReference>
<protein>
    <recommendedName>
        <fullName evidence="4">Phosphoribosylglycinamide formyltransferase</fullName>
        <ecNumber evidence="4">2.1.2.2</ecNumber>
    </recommendedName>
    <alternativeName>
        <fullName evidence="4">5'-phosphoribosylglycinamide transformylase</fullName>
    </alternativeName>
    <alternativeName>
        <fullName evidence="4">GAR transformylase</fullName>
        <shortName evidence="4">GART</shortName>
    </alternativeName>
</protein>
<dbReference type="EMBL" id="CACRSL010000003">
    <property type="protein sequence ID" value="VYS94593.1"/>
    <property type="molecule type" value="Genomic_DNA"/>
</dbReference>
<dbReference type="InterPro" id="IPR036477">
    <property type="entry name" value="Formyl_transf_N_sf"/>
</dbReference>
<keyword evidence="2 4" id="KW-0808">Transferase</keyword>
<dbReference type="InterPro" id="IPR004607">
    <property type="entry name" value="GART"/>
</dbReference>
<dbReference type="CDD" id="cd08645">
    <property type="entry name" value="FMT_core_GART"/>
    <property type="match status" value="1"/>
</dbReference>
<feature type="site" description="Raises pKa of active site His" evidence="4">
    <location>
        <position position="151"/>
    </location>
</feature>
<evidence type="ECO:0000256" key="1">
    <source>
        <dbReference type="ARBA" id="ARBA00005054"/>
    </source>
</evidence>
<dbReference type="Gene3D" id="3.40.50.170">
    <property type="entry name" value="Formyl transferase, N-terminal domain"/>
    <property type="match status" value="1"/>
</dbReference>
<accession>A0A6N2SLK6</accession>
<feature type="binding site" evidence="4">
    <location>
        <position position="108"/>
    </location>
    <ligand>
        <name>(6R)-10-formyltetrahydrofolate</name>
        <dbReference type="ChEBI" id="CHEBI:195366"/>
    </ligand>
</feature>
<comment type="pathway">
    <text evidence="1 4">Purine metabolism; IMP biosynthesis via de novo pathway; N(2)-formyl-N(1)-(5-phospho-D-ribosyl)glycinamide from N(1)-(5-phospho-D-ribosyl)glycinamide (10-formyl THF route): step 1/1.</text>
</comment>
<feature type="domain" description="Formyl transferase N-terminal" evidence="5">
    <location>
        <begin position="3"/>
        <end position="189"/>
    </location>
</feature>
<dbReference type="HAMAP" id="MF_01930">
    <property type="entry name" value="PurN"/>
    <property type="match status" value="1"/>
</dbReference>
<dbReference type="NCBIfam" id="TIGR00639">
    <property type="entry name" value="PurN"/>
    <property type="match status" value="1"/>
</dbReference>
<name>A0A6N2SLK6_9FIRM</name>
<evidence type="ECO:0000259" key="5">
    <source>
        <dbReference type="Pfam" id="PF00551"/>
    </source>
</evidence>
<keyword evidence="3 4" id="KW-0658">Purine biosynthesis</keyword>
<sequence length="197" mass="21497">MLNIAVFVSGGGTNFQALIDAQRAGKFPGGEITLCVSSSKNAYALERARQNGIETAILRRRDYPSQEALDDALLDVLEAHDIGLIVLAGYLSILSERVVRAYDRKIINVHPSLIPSFCGAGYYGLKVHEAALAYGVKVTGATVHFVNEIPDAGKIILQKAVEVREGDTPEILQRRVMEEAEWQLLPQAVAMFCQGEI</sequence>
<dbReference type="GO" id="GO:0006189">
    <property type="term" value="P:'de novo' IMP biosynthetic process"/>
    <property type="evidence" value="ECO:0007669"/>
    <property type="project" value="UniProtKB-UniRule"/>
</dbReference>
<comment type="catalytic activity">
    <reaction evidence="4">
        <text>N(1)-(5-phospho-beta-D-ribosyl)glycinamide + (6R)-10-formyltetrahydrofolate = N(2)-formyl-N(1)-(5-phospho-beta-D-ribosyl)glycinamide + (6S)-5,6,7,8-tetrahydrofolate + H(+)</text>
        <dbReference type="Rhea" id="RHEA:15053"/>
        <dbReference type="ChEBI" id="CHEBI:15378"/>
        <dbReference type="ChEBI" id="CHEBI:57453"/>
        <dbReference type="ChEBI" id="CHEBI:143788"/>
        <dbReference type="ChEBI" id="CHEBI:147286"/>
        <dbReference type="ChEBI" id="CHEBI:195366"/>
        <dbReference type="EC" id="2.1.2.2"/>
    </reaction>
</comment>
<comment type="caution">
    <text evidence="4">Lacks conserved residue(s) required for the propagation of feature annotation.</text>
</comment>
<evidence type="ECO:0000256" key="3">
    <source>
        <dbReference type="ARBA" id="ARBA00022755"/>
    </source>
</evidence>
<dbReference type="PANTHER" id="PTHR43369">
    <property type="entry name" value="PHOSPHORIBOSYLGLYCINAMIDE FORMYLTRANSFERASE"/>
    <property type="match status" value="1"/>
</dbReference>
<dbReference type="InterPro" id="IPR002376">
    <property type="entry name" value="Formyl_transf_N"/>
</dbReference>
<dbReference type="Pfam" id="PF00551">
    <property type="entry name" value="Formyl_trans_N"/>
    <property type="match status" value="1"/>
</dbReference>
<gene>
    <name evidence="4 6" type="primary">purN</name>
    <name evidence="6" type="ORF">AULFYP135_01023</name>
</gene>
<comment type="function">
    <text evidence="4">Catalyzes the transfer of a formyl group from 10-formyltetrahydrofolate to 5-phospho-ribosyl-glycinamide (GAR), producing 5-phospho-ribosyl-N-formylglycinamide (FGAR) and tetrahydrofolate.</text>
</comment>
<dbReference type="UniPathway" id="UPA00074">
    <property type="reaction ID" value="UER00126"/>
</dbReference>
<feature type="active site" description="Proton donor" evidence="4">
    <location>
        <position position="110"/>
    </location>
</feature>
<comment type="similarity">
    <text evidence="4">Belongs to the GART family.</text>
</comment>
<evidence type="ECO:0000313" key="6">
    <source>
        <dbReference type="EMBL" id="VYS94593.1"/>
    </source>
</evidence>
<dbReference type="GO" id="GO:0004644">
    <property type="term" value="F:phosphoribosylglycinamide formyltransferase activity"/>
    <property type="evidence" value="ECO:0007669"/>
    <property type="project" value="UniProtKB-UniRule"/>
</dbReference>
<proteinExistence type="inferred from homology"/>
<evidence type="ECO:0000256" key="4">
    <source>
        <dbReference type="HAMAP-Rule" id="MF_01930"/>
    </source>
</evidence>
<evidence type="ECO:0000256" key="2">
    <source>
        <dbReference type="ARBA" id="ARBA00022679"/>
    </source>
</evidence>
<dbReference type="PANTHER" id="PTHR43369:SF2">
    <property type="entry name" value="PHOSPHORIBOSYLGLYCINAMIDE FORMYLTRANSFERASE"/>
    <property type="match status" value="1"/>
</dbReference>
<reference evidence="6" key="1">
    <citation type="submission" date="2019-11" db="EMBL/GenBank/DDBJ databases">
        <authorList>
            <person name="Feng L."/>
        </authorList>
    </citation>
    <scope>NUCLEOTIDE SEQUENCE</scope>
    <source>
        <strain evidence="6">AundefinedLFYP135</strain>
    </source>
</reference>